<evidence type="ECO:0000313" key="1">
    <source>
        <dbReference type="EMBL" id="EJW99297.1"/>
    </source>
</evidence>
<accession>J9GC06</accession>
<gene>
    <name evidence="1" type="ORF">EVA_12596</name>
</gene>
<reference evidence="1" key="1">
    <citation type="journal article" date="2012" name="PLoS ONE">
        <title>Gene sets for utilization of primary and secondary nutrition supplies in the distal gut of endangered iberian lynx.</title>
        <authorList>
            <person name="Alcaide M."/>
            <person name="Messina E."/>
            <person name="Richter M."/>
            <person name="Bargiela R."/>
            <person name="Peplies J."/>
            <person name="Huws S.A."/>
            <person name="Newbold C.J."/>
            <person name="Golyshin P.N."/>
            <person name="Simon M.A."/>
            <person name="Lopez G."/>
            <person name="Yakimov M.M."/>
            <person name="Ferrer M."/>
        </authorList>
    </citation>
    <scope>NUCLEOTIDE SEQUENCE</scope>
</reference>
<dbReference type="AlphaFoldDB" id="J9GC06"/>
<dbReference type="EMBL" id="AMCI01003870">
    <property type="protein sequence ID" value="EJW99297.1"/>
    <property type="molecule type" value="Genomic_DNA"/>
</dbReference>
<comment type="caution">
    <text evidence="1">The sequence shown here is derived from an EMBL/GenBank/DDBJ whole genome shotgun (WGS) entry which is preliminary data.</text>
</comment>
<organism evidence="1">
    <name type="scientific">gut metagenome</name>
    <dbReference type="NCBI Taxonomy" id="749906"/>
    <lineage>
        <taxon>unclassified sequences</taxon>
        <taxon>metagenomes</taxon>
        <taxon>organismal metagenomes</taxon>
    </lineage>
</organism>
<sequence length="38" mass="4177">MPANNTGSRFATGVIAPVRPTWNETEFNLVSARSAWNL</sequence>
<proteinExistence type="predicted"/>
<name>J9GC06_9ZZZZ</name>
<protein>
    <submittedName>
        <fullName evidence="1">Uncharacterized protein</fullName>
    </submittedName>
</protein>